<sequence>MFSRKVTPKDLKPGTKWTSKWEDTMVIEGYNAEAGLYSVQFIKSRGWGRKGQAKPKLWSFDQIFGRMKGAQRSGASNARRFRVLATDTSHIVNQYGYGNESDEENALVSSVLPISQDNTGSQNTQDTIMQ</sequence>
<evidence type="ECO:0000313" key="1">
    <source>
        <dbReference type="EMBL" id="CEM39426.1"/>
    </source>
</evidence>
<gene>
    <name evidence="1" type="ORF">Cvel_24877</name>
</gene>
<reference evidence="1" key="1">
    <citation type="submission" date="2014-11" db="EMBL/GenBank/DDBJ databases">
        <authorList>
            <person name="Otto D Thomas"/>
            <person name="Naeem Raeece"/>
        </authorList>
    </citation>
    <scope>NUCLEOTIDE SEQUENCE</scope>
</reference>
<protein>
    <submittedName>
        <fullName evidence="1">Uncharacterized protein</fullName>
    </submittedName>
</protein>
<organism evidence="1">
    <name type="scientific">Chromera velia CCMP2878</name>
    <dbReference type="NCBI Taxonomy" id="1169474"/>
    <lineage>
        <taxon>Eukaryota</taxon>
        <taxon>Sar</taxon>
        <taxon>Alveolata</taxon>
        <taxon>Colpodellida</taxon>
        <taxon>Chromeraceae</taxon>
        <taxon>Chromera</taxon>
    </lineage>
</organism>
<name>A0A0G4H6V9_9ALVE</name>
<accession>A0A0G4H6V9</accession>
<dbReference type="AlphaFoldDB" id="A0A0G4H6V9"/>
<proteinExistence type="predicted"/>
<dbReference type="VEuPathDB" id="CryptoDB:Cvel_24877"/>
<dbReference type="EMBL" id="CDMZ01001930">
    <property type="protein sequence ID" value="CEM39426.1"/>
    <property type="molecule type" value="Genomic_DNA"/>
</dbReference>